<dbReference type="HOGENOM" id="CLU_2062661_0_0_1"/>
<dbReference type="GeneID" id="18884015"/>
<proteinExistence type="predicted"/>
<feature type="chain" id="PRO_5004455469" evidence="1">
    <location>
        <begin position="20"/>
        <end position="119"/>
    </location>
</feature>
<keyword evidence="1" id="KW-0732">Signal</keyword>
<evidence type="ECO:0000313" key="2">
    <source>
        <dbReference type="EMBL" id="EIN04354.1"/>
    </source>
</evidence>
<dbReference type="EMBL" id="JH687555">
    <property type="protein sequence ID" value="EIN04354.1"/>
    <property type="molecule type" value="Genomic_DNA"/>
</dbReference>
<protein>
    <submittedName>
        <fullName evidence="2">Uncharacterized protein</fullName>
    </submittedName>
</protein>
<gene>
    <name evidence="2" type="ORF">PUNSTDRAFT_55619</name>
</gene>
<dbReference type="RefSeq" id="XP_007388497.1">
    <property type="nucleotide sequence ID" value="XM_007388435.1"/>
</dbReference>
<evidence type="ECO:0000256" key="1">
    <source>
        <dbReference type="SAM" id="SignalP"/>
    </source>
</evidence>
<accession>R7S3B8</accession>
<dbReference type="KEGG" id="psq:PUNSTDRAFT_55619"/>
<reference evidence="3" key="1">
    <citation type="journal article" date="2012" name="Science">
        <title>The Paleozoic origin of enzymatic lignin decomposition reconstructed from 31 fungal genomes.</title>
        <authorList>
            <person name="Floudas D."/>
            <person name="Binder M."/>
            <person name="Riley R."/>
            <person name="Barry K."/>
            <person name="Blanchette R.A."/>
            <person name="Henrissat B."/>
            <person name="Martinez A.T."/>
            <person name="Otillar R."/>
            <person name="Spatafora J.W."/>
            <person name="Yadav J.S."/>
            <person name="Aerts A."/>
            <person name="Benoit I."/>
            <person name="Boyd A."/>
            <person name="Carlson A."/>
            <person name="Copeland A."/>
            <person name="Coutinho P.M."/>
            <person name="de Vries R.P."/>
            <person name="Ferreira P."/>
            <person name="Findley K."/>
            <person name="Foster B."/>
            <person name="Gaskell J."/>
            <person name="Glotzer D."/>
            <person name="Gorecki P."/>
            <person name="Heitman J."/>
            <person name="Hesse C."/>
            <person name="Hori C."/>
            <person name="Igarashi K."/>
            <person name="Jurgens J.A."/>
            <person name="Kallen N."/>
            <person name="Kersten P."/>
            <person name="Kohler A."/>
            <person name="Kuees U."/>
            <person name="Kumar T.K.A."/>
            <person name="Kuo A."/>
            <person name="LaButti K."/>
            <person name="Larrondo L.F."/>
            <person name="Lindquist E."/>
            <person name="Ling A."/>
            <person name="Lombard V."/>
            <person name="Lucas S."/>
            <person name="Lundell T."/>
            <person name="Martin R."/>
            <person name="McLaughlin D.J."/>
            <person name="Morgenstern I."/>
            <person name="Morin E."/>
            <person name="Murat C."/>
            <person name="Nagy L.G."/>
            <person name="Nolan M."/>
            <person name="Ohm R.A."/>
            <person name="Patyshakuliyeva A."/>
            <person name="Rokas A."/>
            <person name="Ruiz-Duenas F.J."/>
            <person name="Sabat G."/>
            <person name="Salamov A."/>
            <person name="Samejima M."/>
            <person name="Schmutz J."/>
            <person name="Slot J.C."/>
            <person name="St John F."/>
            <person name="Stenlid J."/>
            <person name="Sun H."/>
            <person name="Sun S."/>
            <person name="Syed K."/>
            <person name="Tsang A."/>
            <person name="Wiebenga A."/>
            <person name="Young D."/>
            <person name="Pisabarro A."/>
            <person name="Eastwood D.C."/>
            <person name="Martin F."/>
            <person name="Cullen D."/>
            <person name="Grigoriev I.V."/>
            <person name="Hibbett D.S."/>
        </authorList>
    </citation>
    <scope>NUCLEOTIDE SEQUENCE [LARGE SCALE GENOMIC DNA]</scope>
    <source>
        <strain evidence="3">HHB-11173 SS5</strain>
    </source>
</reference>
<sequence length="119" mass="12374">MQFLSYTAVLFAVMGFVAANPAPAPTPIALGPTITVHFGPDATCGCNCGGATAVPKAVFIVPLTGAAPAVTPTCSATCSCQVHHRSLHITVAGIGVLWRILVQWSPCFQYLGDSEARCW</sequence>
<keyword evidence="3" id="KW-1185">Reference proteome</keyword>
<name>R7S3B8_PUNST</name>
<organism evidence="2 3">
    <name type="scientific">Punctularia strigosozonata (strain HHB-11173)</name>
    <name type="common">White-rot fungus</name>
    <dbReference type="NCBI Taxonomy" id="741275"/>
    <lineage>
        <taxon>Eukaryota</taxon>
        <taxon>Fungi</taxon>
        <taxon>Dikarya</taxon>
        <taxon>Basidiomycota</taxon>
        <taxon>Agaricomycotina</taxon>
        <taxon>Agaricomycetes</taxon>
        <taxon>Corticiales</taxon>
        <taxon>Punctulariaceae</taxon>
        <taxon>Punctularia</taxon>
    </lineage>
</organism>
<dbReference type="Proteomes" id="UP000054196">
    <property type="component" value="Unassembled WGS sequence"/>
</dbReference>
<dbReference type="AlphaFoldDB" id="R7S3B8"/>
<evidence type="ECO:0000313" key="3">
    <source>
        <dbReference type="Proteomes" id="UP000054196"/>
    </source>
</evidence>
<feature type="signal peptide" evidence="1">
    <location>
        <begin position="1"/>
        <end position="19"/>
    </location>
</feature>